<evidence type="ECO:0000313" key="2">
    <source>
        <dbReference type="EMBL" id="RYO88909.1"/>
    </source>
</evidence>
<organism evidence="2 3">
    <name type="scientific">Monosporascus cannonballus</name>
    <dbReference type="NCBI Taxonomy" id="155416"/>
    <lineage>
        <taxon>Eukaryota</taxon>
        <taxon>Fungi</taxon>
        <taxon>Dikarya</taxon>
        <taxon>Ascomycota</taxon>
        <taxon>Pezizomycotina</taxon>
        <taxon>Sordariomycetes</taxon>
        <taxon>Xylariomycetidae</taxon>
        <taxon>Xylariales</taxon>
        <taxon>Xylariales incertae sedis</taxon>
        <taxon>Monosporascus</taxon>
    </lineage>
</organism>
<accession>A0ABY0HAE0</accession>
<comment type="caution">
    <text evidence="2">The sequence shown here is derived from an EMBL/GenBank/DDBJ whole genome shotgun (WGS) entry which is preliminary data.</text>
</comment>
<sequence>MITSSSDSAVDSGKRGARTSSHTEAAPSRATLLALPAELRLLIWHTYCTWPNKPSLRWATDVDREAGPTLVEAGLLFTCKQIYAELWPILTANVQLHITYPNHSPEEPLQFPPPHVCEWIRSMVFHSWVGLSGLDVDDIPPKTSIRFRRFRNLKTFTLCKPIWVRVSELLAEDGITRMTQETYETSSEEEKLAAWGALTWMSAGAIIGMVTWDRGSWVSRVLGPEYRPQIHDSDSDGDNEDAGEDSEEDEAMELEVINKLHPILEAELYLFEGSGYAPLLIQTLLVSIDIRAKKIIESRLLSKEEMGKRLEEGQ</sequence>
<feature type="region of interest" description="Disordered" evidence="1">
    <location>
        <begin position="228"/>
        <end position="250"/>
    </location>
</feature>
<dbReference type="EMBL" id="QJNS01000080">
    <property type="protein sequence ID" value="RYO88909.1"/>
    <property type="molecule type" value="Genomic_DNA"/>
</dbReference>
<feature type="compositionally biased region" description="Acidic residues" evidence="1">
    <location>
        <begin position="235"/>
        <end position="250"/>
    </location>
</feature>
<protein>
    <recommendedName>
        <fullName evidence="4">Transcription factor domain-containing protein</fullName>
    </recommendedName>
</protein>
<proteinExistence type="predicted"/>
<keyword evidence="3" id="KW-1185">Reference proteome</keyword>
<evidence type="ECO:0008006" key="4">
    <source>
        <dbReference type="Google" id="ProtNLM"/>
    </source>
</evidence>
<name>A0ABY0HAE0_9PEZI</name>
<evidence type="ECO:0000256" key="1">
    <source>
        <dbReference type="SAM" id="MobiDB-lite"/>
    </source>
</evidence>
<reference evidence="2 3" key="1">
    <citation type="submission" date="2018-06" db="EMBL/GenBank/DDBJ databases">
        <title>Complete Genomes of Monosporascus.</title>
        <authorList>
            <person name="Robinson A.J."/>
            <person name="Natvig D.O."/>
        </authorList>
    </citation>
    <scope>NUCLEOTIDE SEQUENCE [LARGE SCALE GENOMIC DNA]</scope>
    <source>
        <strain evidence="2 3">CBS 609.92</strain>
    </source>
</reference>
<feature type="region of interest" description="Disordered" evidence="1">
    <location>
        <begin position="1"/>
        <end position="24"/>
    </location>
</feature>
<gene>
    <name evidence="2" type="ORF">DL762_003489</name>
</gene>
<evidence type="ECO:0000313" key="3">
    <source>
        <dbReference type="Proteomes" id="UP000294003"/>
    </source>
</evidence>
<dbReference type="Proteomes" id="UP000294003">
    <property type="component" value="Unassembled WGS sequence"/>
</dbReference>